<dbReference type="EMBL" id="CAIT01000009">
    <property type="protein sequence ID" value="CCH56468.1"/>
    <property type="molecule type" value="Genomic_DNA"/>
</dbReference>
<keyword evidence="5" id="KW-0808">Transferase</keyword>
<dbReference type="eggNOG" id="COG2972">
    <property type="taxonomic scope" value="Bacteria"/>
</dbReference>
<accession>I2GRE0</accession>
<gene>
    <name evidence="5" type="ORF">BN8_05807</name>
</gene>
<dbReference type="Pfam" id="PF13181">
    <property type="entry name" value="TPR_8"/>
    <property type="match status" value="1"/>
</dbReference>
<evidence type="ECO:0000259" key="4">
    <source>
        <dbReference type="Pfam" id="PF06580"/>
    </source>
</evidence>
<dbReference type="PANTHER" id="PTHR34220">
    <property type="entry name" value="SENSOR HISTIDINE KINASE YPDA"/>
    <property type="match status" value="1"/>
</dbReference>
<keyword evidence="3" id="KW-0812">Transmembrane</keyword>
<dbReference type="eggNOG" id="COG0457">
    <property type="taxonomic scope" value="Bacteria"/>
</dbReference>
<evidence type="ECO:0000313" key="6">
    <source>
        <dbReference type="Proteomes" id="UP000009309"/>
    </source>
</evidence>
<dbReference type="OrthoDB" id="6190788at2"/>
<dbReference type="SMART" id="SM00028">
    <property type="entry name" value="TPR"/>
    <property type="match status" value="4"/>
</dbReference>
<reference evidence="5 6" key="1">
    <citation type="journal article" date="2012" name="J. Bacteriol.">
        <title>Genome Sequence of the Filamentous Bacterium Fibrisoma limi BUZ 3T.</title>
        <authorList>
            <person name="Filippini M."/>
            <person name="Qi W."/>
            <person name="Jaenicke S."/>
            <person name="Goesmann A."/>
            <person name="Smits T.H."/>
            <person name="Bagheri H.C."/>
        </authorList>
    </citation>
    <scope>NUCLEOTIDE SEQUENCE [LARGE SCALE GENOMIC DNA]</scope>
    <source>
        <strain evidence="6">BUZ 3T</strain>
    </source>
</reference>
<dbReference type="Gene3D" id="3.30.565.10">
    <property type="entry name" value="Histidine kinase-like ATPase, C-terminal domain"/>
    <property type="match status" value="1"/>
</dbReference>
<dbReference type="Proteomes" id="UP000009309">
    <property type="component" value="Unassembled WGS sequence"/>
</dbReference>
<dbReference type="SUPFAM" id="SSF55874">
    <property type="entry name" value="ATPase domain of HSP90 chaperone/DNA topoisomerase II/histidine kinase"/>
    <property type="match status" value="1"/>
</dbReference>
<keyword evidence="5" id="KW-0418">Kinase</keyword>
<dbReference type="STRING" id="1185876.BN8_05807"/>
<dbReference type="RefSeq" id="WP_009285033.1">
    <property type="nucleotide sequence ID" value="NZ_CAIT01000009.1"/>
</dbReference>
<dbReference type="GO" id="GO:0000155">
    <property type="term" value="F:phosphorelay sensor kinase activity"/>
    <property type="evidence" value="ECO:0007669"/>
    <property type="project" value="InterPro"/>
</dbReference>
<dbReference type="AlphaFoldDB" id="I2GRE0"/>
<dbReference type="Gene3D" id="1.25.40.10">
    <property type="entry name" value="Tetratricopeptide repeat domain"/>
    <property type="match status" value="2"/>
</dbReference>
<name>I2GRE0_9BACT</name>
<dbReference type="PROSITE" id="PS50005">
    <property type="entry name" value="TPR"/>
    <property type="match status" value="1"/>
</dbReference>
<evidence type="ECO:0000256" key="1">
    <source>
        <dbReference type="PROSITE-ProRule" id="PRU00339"/>
    </source>
</evidence>
<keyword evidence="3" id="KW-0472">Membrane</keyword>
<dbReference type="InterPro" id="IPR010559">
    <property type="entry name" value="Sig_transdc_His_kin_internal"/>
</dbReference>
<dbReference type="InterPro" id="IPR011990">
    <property type="entry name" value="TPR-like_helical_dom_sf"/>
</dbReference>
<dbReference type="GO" id="GO:0016020">
    <property type="term" value="C:membrane"/>
    <property type="evidence" value="ECO:0007669"/>
    <property type="project" value="InterPro"/>
</dbReference>
<feature type="coiled-coil region" evidence="2">
    <location>
        <begin position="392"/>
        <end position="433"/>
    </location>
</feature>
<protein>
    <submittedName>
        <fullName evidence="5">Signal transduction histidine kinase, LytS</fullName>
    </submittedName>
</protein>
<keyword evidence="1" id="KW-0802">TPR repeat</keyword>
<proteinExistence type="predicted"/>
<sequence length="642" mass="73010">MRALRQYRWLSYLLAGLNSSLTCTFAQRQVIDSLKFNLAHSQQDDVRSLLLTELAANYQFFNADTAILLTQQASEIAVRSHFPKGEAAALTRLGEVYRLRGDYAKALDTHFKALSVSRKTNDLSEEANTLSFAAIVYNELGEYRRGLDYLFQAERIYHQSPFESRAYRPFGKRAAYAGFRLSNIGDAYQQLGMLDSALFFQQQALRMPSSGLSYIPSQGLKALILERLALIKQLRHDLQGALVYNHQALIVASQVDDLLNKTRSKYQLAEVYAALGKADSGLYYARGAFQDAQKVLQKPLLLSTSSLLAQLYKSKNQIDSAFYFQEVASKVKDSLFSADRFRRLQMFILNEQQRSYELLQAQERSNSRVLRLSLLVGLAVSILVAFFLWRSRQQQQRANHILNRQNEQVEAQRKALEQTLDALKATQIQLIEKERMVALRAQMNPHFIFNCLNSIKLYATENDSEKASEYLTKFSRLIRMVLENSRSERVTLRNELDMLRLYADMEIMRFKQKLSFVVELEPGIDADFVEIPPLLLQPYVENAIWHGLMHKPEGGTVRVRASQPQENLLQLTITDDGIGRARAAELRSKSASHRKSFGLKLTSERITLVNQLYQTQAQVAIQDLVGAGGQPAGTEVILQIPI</sequence>
<feature type="domain" description="Signal transduction histidine kinase internal region" evidence="4">
    <location>
        <begin position="436"/>
        <end position="514"/>
    </location>
</feature>
<dbReference type="PANTHER" id="PTHR34220:SF7">
    <property type="entry name" value="SENSOR HISTIDINE KINASE YPDA"/>
    <property type="match status" value="1"/>
</dbReference>
<dbReference type="InterPro" id="IPR036890">
    <property type="entry name" value="HATPase_C_sf"/>
</dbReference>
<evidence type="ECO:0000313" key="5">
    <source>
        <dbReference type="EMBL" id="CCH56468.1"/>
    </source>
</evidence>
<dbReference type="Pfam" id="PF13424">
    <property type="entry name" value="TPR_12"/>
    <property type="match status" value="1"/>
</dbReference>
<evidence type="ECO:0000256" key="2">
    <source>
        <dbReference type="SAM" id="Coils"/>
    </source>
</evidence>
<comment type="caution">
    <text evidence="5">The sequence shown here is derived from an EMBL/GenBank/DDBJ whole genome shotgun (WGS) entry which is preliminary data.</text>
</comment>
<dbReference type="Pfam" id="PF06580">
    <property type="entry name" value="His_kinase"/>
    <property type="match status" value="1"/>
</dbReference>
<feature type="repeat" description="TPR" evidence="1">
    <location>
        <begin position="87"/>
        <end position="120"/>
    </location>
</feature>
<keyword evidence="2" id="KW-0175">Coiled coil</keyword>
<organism evidence="5 6">
    <name type="scientific">Fibrisoma limi BUZ 3</name>
    <dbReference type="NCBI Taxonomy" id="1185876"/>
    <lineage>
        <taxon>Bacteria</taxon>
        <taxon>Pseudomonadati</taxon>
        <taxon>Bacteroidota</taxon>
        <taxon>Cytophagia</taxon>
        <taxon>Cytophagales</taxon>
        <taxon>Spirosomataceae</taxon>
        <taxon>Fibrisoma</taxon>
    </lineage>
</organism>
<keyword evidence="3" id="KW-1133">Transmembrane helix</keyword>
<dbReference type="SUPFAM" id="SSF48452">
    <property type="entry name" value="TPR-like"/>
    <property type="match status" value="1"/>
</dbReference>
<dbReference type="InterPro" id="IPR050640">
    <property type="entry name" value="Bact_2-comp_sensor_kinase"/>
</dbReference>
<evidence type="ECO:0000256" key="3">
    <source>
        <dbReference type="SAM" id="Phobius"/>
    </source>
</evidence>
<dbReference type="InterPro" id="IPR019734">
    <property type="entry name" value="TPR_rpt"/>
</dbReference>
<feature type="transmembrane region" description="Helical" evidence="3">
    <location>
        <begin position="369"/>
        <end position="389"/>
    </location>
</feature>
<keyword evidence="6" id="KW-1185">Reference proteome</keyword>